<keyword evidence="4" id="KW-1185">Reference proteome</keyword>
<dbReference type="InterPro" id="IPR025962">
    <property type="entry name" value="SdpI/YhfL"/>
</dbReference>
<keyword evidence="1" id="KW-0812">Transmembrane</keyword>
<dbReference type="InterPro" id="IPR026272">
    <property type="entry name" value="SdpI"/>
</dbReference>
<feature type="transmembrane region" description="Helical" evidence="1">
    <location>
        <begin position="49"/>
        <end position="69"/>
    </location>
</feature>
<dbReference type="PANTHER" id="PTHR37810">
    <property type="entry name" value="IMMUNITY PROTEIN SDPI"/>
    <property type="match status" value="1"/>
</dbReference>
<feature type="transmembrane region" description="Helical" evidence="1">
    <location>
        <begin position="118"/>
        <end position="135"/>
    </location>
</feature>
<reference evidence="3" key="1">
    <citation type="journal article" date="2023" name="Int. J. Syst. Evol. Microbiol.">
        <title>&lt;i&gt;Holtiella tumoricola&lt;/i&gt; gen. nov. sp. nov., isolated from a human clinical sample.</title>
        <authorList>
            <person name="Allen-Vercoe E."/>
            <person name="Daigneault M.C."/>
            <person name="Vancuren S.J."/>
            <person name="Cochrane K."/>
            <person name="O'Neal L.L."/>
            <person name="Sankaranarayanan K."/>
            <person name="Lawson P.A."/>
        </authorList>
    </citation>
    <scope>NUCLEOTIDE SEQUENCE</scope>
    <source>
        <strain evidence="3">CC70A</strain>
    </source>
</reference>
<name>A0AA42DNG5_9FIRM</name>
<keyword evidence="1" id="KW-0472">Membrane</keyword>
<dbReference type="PANTHER" id="PTHR37810:SF5">
    <property type="entry name" value="IMMUNITY PROTEIN SDPI"/>
    <property type="match status" value="1"/>
</dbReference>
<dbReference type="Pfam" id="PF07853">
    <property type="entry name" value="DUF1648"/>
    <property type="match status" value="1"/>
</dbReference>
<dbReference type="Pfam" id="PF13630">
    <property type="entry name" value="SdpI"/>
    <property type="match status" value="1"/>
</dbReference>
<evidence type="ECO:0000313" key="3">
    <source>
        <dbReference type="EMBL" id="MDA3732060.1"/>
    </source>
</evidence>
<dbReference type="RefSeq" id="WP_198524961.1">
    <property type="nucleotide sequence ID" value="NZ_JAQIFT010000045.1"/>
</dbReference>
<accession>A0AA42DNG5</accession>
<dbReference type="Proteomes" id="UP001169242">
    <property type="component" value="Unassembled WGS sequence"/>
</dbReference>
<evidence type="ECO:0000256" key="1">
    <source>
        <dbReference type="SAM" id="Phobius"/>
    </source>
</evidence>
<feature type="transmembrane region" description="Helical" evidence="1">
    <location>
        <begin position="187"/>
        <end position="208"/>
    </location>
</feature>
<proteinExistence type="predicted"/>
<feature type="transmembrane region" description="Helical" evidence="1">
    <location>
        <begin position="7"/>
        <end position="29"/>
    </location>
</feature>
<feature type="transmembrane region" description="Helical" evidence="1">
    <location>
        <begin position="163"/>
        <end position="181"/>
    </location>
</feature>
<feature type="transmembrane region" description="Helical" evidence="1">
    <location>
        <begin position="89"/>
        <end position="112"/>
    </location>
</feature>
<dbReference type="PIRSF" id="PIRSF038959">
    <property type="entry name" value="SdpI"/>
    <property type="match status" value="1"/>
</dbReference>
<keyword evidence="1" id="KW-1133">Transmembrane helix</keyword>
<dbReference type="AlphaFoldDB" id="A0AA42DNG5"/>
<protein>
    <submittedName>
        <fullName evidence="3">SdpI family protein</fullName>
    </submittedName>
</protein>
<feature type="domain" description="DUF1648" evidence="2">
    <location>
        <begin position="13"/>
        <end position="62"/>
    </location>
</feature>
<organism evidence="3 4">
    <name type="scientific">Holtiella tumoricola</name>
    <dbReference type="NCBI Taxonomy" id="3018743"/>
    <lineage>
        <taxon>Bacteria</taxon>
        <taxon>Bacillati</taxon>
        <taxon>Bacillota</taxon>
        <taxon>Clostridia</taxon>
        <taxon>Lachnospirales</taxon>
        <taxon>Cellulosilyticaceae</taxon>
        <taxon>Holtiella</taxon>
    </lineage>
</organism>
<sequence>MKTKNPMIISIAIITIISFIATVCLYNQLPAQIPIHFNSAGEIDNYGPRSFAFFTAILPLLMLAFLKVVPKIDPKGDAYLKHGKAYNIFILFILLLLIIIHWVTMGIALGLTLSVNKIVPPLTGILFIVIGNYMPQIKQNYTLGIKVPWTYNDEANWRATHRVGGYCFVFAGICFIITGFVPTQFVTIMTIISFVLLFFPILYSYLFFRKNKSKKN</sequence>
<dbReference type="GO" id="GO:0009636">
    <property type="term" value="P:response to toxic substance"/>
    <property type="evidence" value="ECO:0007669"/>
    <property type="project" value="TreeGrafter"/>
</dbReference>
<gene>
    <name evidence="3" type="ORF">PBV87_11260</name>
</gene>
<evidence type="ECO:0000259" key="2">
    <source>
        <dbReference type="Pfam" id="PF07853"/>
    </source>
</evidence>
<dbReference type="EMBL" id="JAQIFT010000045">
    <property type="protein sequence ID" value="MDA3732060.1"/>
    <property type="molecule type" value="Genomic_DNA"/>
</dbReference>
<comment type="caution">
    <text evidence="3">The sequence shown here is derived from an EMBL/GenBank/DDBJ whole genome shotgun (WGS) entry which is preliminary data.</text>
</comment>
<dbReference type="InterPro" id="IPR012867">
    <property type="entry name" value="DUF1648"/>
</dbReference>
<evidence type="ECO:0000313" key="4">
    <source>
        <dbReference type="Proteomes" id="UP001169242"/>
    </source>
</evidence>